<feature type="chain" id="PRO_5007574270" evidence="1">
    <location>
        <begin position="25"/>
        <end position="843"/>
    </location>
</feature>
<dbReference type="RefSeq" id="WP_068221953.1">
    <property type="nucleotide sequence ID" value="NZ_CP139724.1"/>
</dbReference>
<dbReference type="InterPro" id="IPR003737">
    <property type="entry name" value="GlcNAc_PI_deacetylase-related"/>
</dbReference>
<dbReference type="GO" id="GO:0016811">
    <property type="term" value="F:hydrolase activity, acting on carbon-nitrogen (but not peptide) bonds, in linear amides"/>
    <property type="evidence" value="ECO:0007669"/>
    <property type="project" value="TreeGrafter"/>
</dbReference>
<dbReference type="SUPFAM" id="SSF52317">
    <property type="entry name" value="Class I glutamine amidotransferase-like"/>
    <property type="match status" value="1"/>
</dbReference>
<gene>
    <name evidence="2" type="ORF">AWW68_12650</name>
</gene>
<comment type="caution">
    <text evidence="2">The sequence shown here is derived from an EMBL/GenBank/DDBJ whole genome shotgun (WGS) entry which is preliminary data.</text>
</comment>
<proteinExistence type="predicted"/>
<dbReference type="Pfam" id="PF02585">
    <property type="entry name" value="PIG-L"/>
    <property type="match status" value="1"/>
</dbReference>
<keyword evidence="1" id="KW-0732">Signal</keyword>
<sequence>MRLTTRVTGALLLFCFTSILYAQAPEKPNAAELKQALNKLEVLGSVMYLAAHPDDENTRLIAYMANEKKLRTAYLAMTRGDGGQNLVGTEIRELLGIIRTQELLAARRTDGGEQFFTRANDFGYSKNPDETFEIWEGEDVLSDVVWNIRRFRPDVIITRFDTTRDNSGRMHGHHTASAILAQRAFDIAADPKVFPEQLKYVDTWQPKGLYWNTYNFGGRFTSSHEDQPGYFAIDLNQYNPLLGKSYDEISALSRSQHKSQGFGSTGRRGNIPEYLRHWKGDLPKNDVFENIDQTWARVEGGKEIGELIKKANENFDIQNPSASVAELLVIREKISALKDEYWREVKGAELDGIIKGALGLYVELVASDYSAVNGQTLNIYGEAINRSDANVELETISFDGYDVVLKPYQPLKNNERFDVAADLVLRENKISQPYWLEKEASLGMYTVENQRMRGLPENSPTIEATFNFKVEGKPYSFSVPVVHKTNDRVDGEVYRPFVITPPVFVNTQQSVLIFPDNETKQIDVTVIAGKDDVSGKVSLSLPAGWKVSPESLDYSIAKKGGEYRAEFQVLPPAGASEGFAKAQVTYEGKTYNKGLKIIDYGYIPTQTIFPESQAKIVKLDLKRKGQFVGYIMGSGDAVPEALEQIGYNVTLLDPENITTESIADYDAVIIGVRAYNTIDRMRVIQPELMDYVKEGGTLIAQYNTSMSNQPPIGPYSFSISRDRVTKEEAEVRILAPDHPIIDGPNKITSKDFEGWVQERGLYFPNQWDERYTAILSANDPGESPKNGGLLVTKYGEGYFVYSGYSWFRELPAGVPGAFRIFTNMISLGQDKPNSTSLNSVENK</sequence>
<protein>
    <submittedName>
        <fullName evidence="2">LmbE family protein</fullName>
    </submittedName>
</protein>
<dbReference type="STRING" id="333140.AWW68_12650"/>
<dbReference type="EMBL" id="LRPC01000028">
    <property type="protein sequence ID" value="KYG73535.1"/>
    <property type="molecule type" value="Genomic_DNA"/>
</dbReference>
<dbReference type="PANTHER" id="PTHR12993">
    <property type="entry name" value="N-ACETYLGLUCOSAMINYL-PHOSPHATIDYLINOSITOL DE-N-ACETYLASE-RELATED"/>
    <property type="match status" value="1"/>
</dbReference>
<keyword evidence="3" id="KW-1185">Reference proteome</keyword>
<evidence type="ECO:0000256" key="1">
    <source>
        <dbReference type="SAM" id="SignalP"/>
    </source>
</evidence>
<evidence type="ECO:0000313" key="2">
    <source>
        <dbReference type="EMBL" id="KYG73535.1"/>
    </source>
</evidence>
<feature type="signal peptide" evidence="1">
    <location>
        <begin position="1"/>
        <end position="24"/>
    </location>
</feature>
<dbReference type="Proteomes" id="UP000075606">
    <property type="component" value="Unassembled WGS sequence"/>
</dbReference>
<dbReference type="Gene3D" id="3.40.50.10320">
    <property type="entry name" value="LmbE-like"/>
    <property type="match status" value="1"/>
</dbReference>
<dbReference type="InterPro" id="IPR024078">
    <property type="entry name" value="LmbE-like_dom_sf"/>
</dbReference>
<accession>A0A150X479</accession>
<organism evidence="2 3">
    <name type="scientific">Roseivirga spongicola</name>
    <dbReference type="NCBI Taxonomy" id="333140"/>
    <lineage>
        <taxon>Bacteria</taxon>
        <taxon>Pseudomonadati</taxon>
        <taxon>Bacteroidota</taxon>
        <taxon>Cytophagia</taxon>
        <taxon>Cytophagales</taxon>
        <taxon>Roseivirgaceae</taxon>
        <taxon>Roseivirga</taxon>
    </lineage>
</organism>
<dbReference type="SUPFAM" id="SSF102588">
    <property type="entry name" value="LmbE-like"/>
    <property type="match status" value="1"/>
</dbReference>
<dbReference type="OrthoDB" id="9759749at2"/>
<dbReference type="AlphaFoldDB" id="A0A150X479"/>
<dbReference type="InterPro" id="IPR029062">
    <property type="entry name" value="Class_I_gatase-like"/>
</dbReference>
<dbReference type="PANTHER" id="PTHR12993:SF11">
    <property type="entry name" value="N-ACETYLGLUCOSAMINYL-PHOSPHATIDYLINOSITOL DE-N-ACETYLASE"/>
    <property type="match status" value="1"/>
</dbReference>
<reference evidence="2 3" key="1">
    <citation type="submission" date="2016-01" db="EMBL/GenBank/DDBJ databases">
        <title>Genome sequencing of Roseivirga spongicola UST030701-084.</title>
        <authorList>
            <person name="Selvaratnam C."/>
            <person name="Thevarajoo S."/>
            <person name="Goh K.M."/>
            <person name="Ee R."/>
            <person name="Chan K.-G."/>
            <person name="Chong C.S."/>
        </authorList>
    </citation>
    <scope>NUCLEOTIDE SEQUENCE [LARGE SCALE GENOMIC DNA]</scope>
    <source>
        <strain evidence="2 3">UST030701-084</strain>
    </source>
</reference>
<evidence type="ECO:0000313" key="3">
    <source>
        <dbReference type="Proteomes" id="UP000075606"/>
    </source>
</evidence>
<name>A0A150X479_9BACT</name>